<feature type="signal peptide" evidence="1">
    <location>
        <begin position="1"/>
        <end position="21"/>
    </location>
</feature>
<evidence type="ECO:0000256" key="1">
    <source>
        <dbReference type="SAM" id="SignalP"/>
    </source>
</evidence>
<evidence type="ECO:0008006" key="4">
    <source>
        <dbReference type="Google" id="ProtNLM"/>
    </source>
</evidence>
<dbReference type="Proteomes" id="UP000440694">
    <property type="component" value="Unassembled WGS sequence"/>
</dbReference>
<reference evidence="2 3" key="1">
    <citation type="submission" date="2019-11" db="EMBL/GenBank/DDBJ databases">
        <title>Identification of a novel strain.</title>
        <authorList>
            <person name="Xu Q."/>
            <person name="Wang G."/>
        </authorList>
    </citation>
    <scope>NUCLEOTIDE SEQUENCE [LARGE SCALE GENOMIC DNA]</scope>
    <source>
        <strain evidence="3">xq</strain>
    </source>
</reference>
<evidence type="ECO:0000313" key="3">
    <source>
        <dbReference type="Proteomes" id="UP000440694"/>
    </source>
</evidence>
<organism evidence="2 3">
    <name type="scientific">Hyphomicrobium album</name>
    <dbReference type="NCBI Taxonomy" id="2665159"/>
    <lineage>
        <taxon>Bacteria</taxon>
        <taxon>Pseudomonadati</taxon>
        <taxon>Pseudomonadota</taxon>
        <taxon>Alphaproteobacteria</taxon>
        <taxon>Hyphomicrobiales</taxon>
        <taxon>Hyphomicrobiaceae</taxon>
        <taxon>Hyphomicrobium</taxon>
    </lineage>
</organism>
<sequence>MLRTLIITAALAAPLALPATAEAPQNPAAATEHKLKGNLFNEQQAREHLSRLGYTGISDLSKDENGTWRGTAHKDGKLLQVAVGVKGGPTQ</sequence>
<keyword evidence="1" id="KW-0732">Signal</keyword>
<protein>
    <recommendedName>
        <fullName evidence="4">PepSY domain-containing protein</fullName>
    </recommendedName>
</protein>
<proteinExistence type="predicted"/>
<evidence type="ECO:0000313" key="2">
    <source>
        <dbReference type="EMBL" id="MTD93585.1"/>
    </source>
</evidence>
<feature type="chain" id="PRO_5026193660" description="PepSY domain-containing protein" evidence="1">
    <location>
        <begin position="22"/>
        <end position="91"/>
    </location>
</feature>
<dbReference type="EMBL" id="WMBQ01000001">
    <property type="protein sequence ID" value="MTD93585.1"/>
    <property type="molecule type" value="Genomic_DNA"/>
</dbReference>
<gene>
    <name evidence="2" type="ORF">GIW81_04460</name>
</gene>
<name>A0A6I3KDK7_9HYPH</name>
<keyword evidence="3" id="KW-1185">Reference proteome</keyword>
<dbReference type="AlphaFoldDB" id="A0A6I3KDK7"/>
<accession>A0A6I3KDK7</accession>
<dbReference type="RefSeq" id="WP_154738113.1">
    <property type="nucleotide sequence ID" value="NZ_WMBQ01000001.1"/>
</dbReference>
<comment type="caution">
    <text evidence="2">The sequence shown here is derived from an EMBL/GenBank/DDBJ whole genome shotgun (WGS) entry which is preliminary data.</text>
</comment>